<gene>
    <name evidence="1" type="ORF">BV898_01776</name>
</gene>
<proteinExistence type="predicted"/>
<dbReference type="Proteomes" id="UP000192578">
    <property type="component" value="Unassembled WGS sequence"/>
</dbReference>
<dbReference type="InterPro" id="IPR028092">
    <property type="entry name" value="RD3"/>
</dbReference>
<evidence type="ECO:0000313" key="1">
    <source>
        <dbReference type="EMBL" id="OQV24233.1"/>
    </source>
</evidence>
<dbReference type="PANTHER" id="PTHR28489:SF2">
    <property type="entry name" value="RENTINAL DEGENERATION 3-LIKE"/>
    <property type="match status" value="1"/>
</dbReference>
<dbReference type="AlphaFoldDB" id="A0A1W0X9Q9"/>
<reference evidence="2" key="1">
    <citation type="submission" date="2017-01" db="EMBL/GenBank/DDBJ databases">
        <title>Comparative genomics of anhydrobiosis in the tardigrade Hypsibius dujardini.</title>
        <authorList>
            <person name="Yoshida Y."/>
            <person name="Koutsovoulos G."/>
            <person name="Laetsch D."/>
            <person name="Stevens L."/>
            <person name="Kumar S."/>
            <person name="Horikawa D."/>
            <person name="Ishino K."/>
            <person name="Komine S."/>
            <person name="Tomita M."/>
            <person name="Blaxter M."/>
            <person name="Arakawa K."/>
        </authorList>
    </citation>
    <scope>NUCLEOTIDE SEQUENCE [LARGE SCALE GENOMIC DNA]</scope>
    <source>
        <strain evidence="2">Z151</strain>
    </source>
</reference>
<dbReference type="EMBL" id="MTYJ01000007">
    <property type="protein sequence ID" value="OQV24233.1"/>
    <property type="molecule type" value="Genomic_DNA"/>
</dbReference>
<dbReference type="Pfam" id="PF14473">
    <property type="entry name" value="RD3"/>
    <property type="match status" value="1"/>
</dbReference>
<evidence type="ECO:0008006" key="3">
    <source>
        <dbReference type="Google" id="ProtNLM"/>
    </source>
</evidence>
<dbReference type="OrthoDB" id="10072259at2759"/>
<name>A0A1W0X9Q9_HYPEX</name>
<accession>A0A1W0X9Q9</accession>
<keyword evidence="2" id="KW-1185">Reference proteome</keyword>
<sequence length="199" mass="23466">MGSSDWTLKAWIEWFKGEASYANQKLPEKSESQLVSESLLHELDLAVKEIEERNRIRDAEERKRTGNQKVDYSWLIDPIRLHKRPYEIMPGERMEIESLCWQILPAECSKVIMQFREYLAREPMVQEIPVLFRACLNQTLQSRPLQDPEPPASLMTKVKRSNKVIPFSQSMMNMRRNSQEMQIRMPIQFSTLDVRTLPV</sequence>
<comment type="caution">
    <text evidence="1">The sequence shown here is derived from an EMBL/GenBank/DDBJ whole genome shotgun (WGS) entry which is preliminary data.</text>
</comment>
<organism evidence="1 2">
    <name type="scientific">Hypsibius exemplaris</name>
    <name type="common">Freshwater tardigrade</name>
    <dbReference type="NCBI Taxonomy" id="2072580"/>
    <lineage>
        <taxon>Eukaryota</taxon>
        <taxon>Metazoa</taxon>
        <taxon>Ecdysozoa</taxon>
        <taxon>Tardigrada</taxon>
        <taxon>Eutardigrada</taxon>
        <taxon>Parachela</taxon>
        <taxon>Hypsibioidea</taxon>
        <taxon>Hypsibiidae</taxon>
        <taxon>Hypsibius</taxon>
    </lineage>
</organism>
<evidence type="ECO:0000313" key="2">
    <source>
        <dbReference type="Proteomes" id="UP000192578"/>
    </source>
</evidence>
<protein>
    <recommendedName>
        <fullName evidence="3">Protein RD3</fullName>
    </recommendedName>
</protein>
<dbReference type="PANTHER" id="PTHR28489">
    <property type="entry name" value="RENTINAL DEGENERATION 3-LIKE"/>
    <property type="match status" value="1"/>
</dbReference>